<dbReference type="EMBL" id="CP028901">
    <property type="protein sequence ID" value="AWB34148.1"/>
    <property type="molecule type" value="Genomic_DNA"/>
</dbReference>
<dbReference type="Gene3D" id="3.50.50.60">
    <property type="entry name" value="FAD/NAD(P)-binding domain"/>
    <property type="match status" value="1"/>
</dbReference>
<dbReference type="PANTHER" id="PTHR11985:SF35">
    <property type="entry name" value="ANAEROBIC GLYCEROL-3-PHOSPHATE DEHYDROGENASE SUBUNIT A"/>
    <property type="match status" value="1"/>
</dbReference>
<proteinExistence type="inferred from homology"/>
<name>A0A2R4XK43_9BURK</name>
<keyword evidence="3" id="KW-0285">Flavoprotein</keyword>
<keyword evidence="10" id="KW-1185">Reference proteome</keyword>
<dbReference type="InterPro" id="IPR038299">
    <property type="entry name" value="DAO_C_sf"/>
</dbReference>
<evidence type="ECO:0000313" key="10">
    <source>
        <dbReference type="Proteomes" id="UP000244571"/>
    </source>
</evidence>
<dbReference type="InterPro" id="IPR000447">
    <property type="entry name" value="G3P_DH_FAD-dep"/>
</dbReference>
<sequence length="535" mass="58375">MSNKTVKPALATDRASLIKQTQSEVPFDMVVIGGGATGLGTALDAVTRGYRVALFEKFDFAKGTSSRSTKLVHGGVRYLAQGNISLVKEALHERSTVLNSAPHLAQPLGFLMPCYKTWQVPFYWTGLRLYDTLSGRHSLGKTEILNAGKTRSLLPNVLSSGLVGSVKYWDGQFDDARLALAIARTAQQEGATLLNYCEVVSIEHFQDKVSGVVVKNTESGQTWQVKSSCIVNATGVWVDSLRKMDDHAAGREPRKMVAPSQGVHIVVDRSFMSSDHALIVPKTADGRVLFAVPWLGKVILGTTDTARDQPLTEPQALKSELDFILKESAAHLQKAPAVQDIRSIWVGLRPLVRPQNTNEGNTKSISREHTIISSATGLVTVTGGKWTTYRVMAKDTVNHCIKAGVLADRATVCTTDTLRLVGAQSGRRMTQPISQAPGLSIYGDERDQVEATEGAHNQLAEGLTEAMVRFAARYEYARTVEDVLARRCRMLFLDAALATQCAPQVAQILQSETGIDPQLDAFLSLAEHYRTIPYL</sequence>
<dbReference type="GO" id="GO:0006071">
    <property type="term" value="P:glycerol metabolic process"/>
    <property type="evidence" value="ECO:0007669"/>
    <property type="project" value="UniProtKB-KW"/>
</dbReference>
<keyword evidence="6" id="KW-0560">Oxidoreductase</keyword>
<dbReference type="InterPro" id="IPR031656">
    <property type="entry name" value="DAO_C"/>
</dbReference>
<evidence type="ECO:0000256" key="1">
    <source>
        <dbReference type="ARBA" id="ARBA00001974"/>
    </source>
</evidence>
<dbReference type="OrthoDB" id="9766796at2"/>
<dbReference type="SUPFAM" id="SSF51905">
    <property type="entry name" value="FAD/NAD(P)-binding domain"/>
    <property type="match status" value="1"/>
</dbReference>
<evidence type="ECO:0000259" key="8">
    <source>
        <dbReference type="Pfam" id="PF16901"/>
    </source>
</evidence>
<dbReference type="Gene3D" id="3.30.9.10">
    <property type="entry name" value="D-Amino Acid Oxidase, subunit A, domain 2"/>
    <property type="match status" value="1"/>
</dbReference>
<dbReference type="GO" id="GO:0046168">
    <property type="term" value="P:glycerol-3-phosphate catabolic process"/>
    <property type="evidence" value="ECO:0007669"/>
    <property type="project" value="TreeGrafter"/>
</dbReference>
<evidence type="ECO:0000256" key="3">
    <source>
        <dbReference type="ARBA" id="ARBA00022630"/>
    </source>
</evidence>
<gene>
    <name evidence="9" type="ORF">DBV39_11010</name>
</gene>
<evidence type="ECO:0000256" key="4">
    <source>
        <dbReference type="ARBA" id="ARBA00022798"/>
    </source>
</evidence>
<dbReference type="Proteomes" id="UP000244571">
    <property type="component" value="Chromosome"/>
</dbReference>
<organism evidence="9 10">
    <name type="scientific">Orrella marina</name>
    <dbReference type="NCBI Taxonomy" id="2163011"/>
    <lineage>
        <taxon>Bacteria</taxon>
        <taxon>Pseudomonadati</taxon>
        <taxon>Pseudomonadota</taxon>
        <taxon>Betaproteobacteria</taxon>
        <taxon>Burkholderiales</taxon>
        <taxon>Alcaligenaceae</taxon>
        <taxon>Orrella</taxon>
    </lineage>
</organism>
<evidence type="ECO:0000256" key="2">
    <source>
        <dbReference type="ARBA" id="ARBA00007330"/>
    </source>
</evidence>
<dbReference type="InterPro" id="IPR036188">
    <property type="entry name" value="FAD/NAD-bd_sf"/>
</dbReference>
<keyword evidence="5" id="KW-0274">FAD</keyword>
<comment type="similarity">
    <text evidence="2">Belongs to the FAD-dependent glycerol-3-phosphate dehydrogenase family.</text>
</comment>
<evidence type="ECO:0000256" key="6">
    <source>
        <dbReference type="ARBA" id="ARBA00023002"/>
    </source>
</evidence>
<feature type="domain" description="Alpha-glycerophosphate oxidase C-terminal" evidence="8">
    <location>
        <begin position="413"/>
        <end position="517"/>
    </location>
</feature>
<dbReference type="Pfam" id="PF16901">
    <property type="entry name" value="DAO_C"/>
    <property type="match status" value="1"/>
</dbReference>
<feature type="domain" description="FAD dependent oxidoreductase" evidence="7">
    <location>
        <begin position="28"/>
        <end position="389"/>
    </location>
</feature>
<reference evidence="9 10" key="1">
    <citation type="submission" date="2018-04" db="EMBL/GenBank/DDBJ databases">
        <title>Bordetella sp. HZ20 isolated from seawater.</title>
        <authorList>
            <person name="Sun C."/>
        </authorList>
    </citation>
    <scope>NUCLEOTIDE SEQUENCE [LARGE SCALE GENOMIC DNA]</scope>
    <source>
        <strain evidence="9 10">HZ20</strain>
    </source>
</reference>
<dbReference type="RefSeq" id="WP_108621564.1">
    <property type="nucleotide sequence ID" value="NZ_CP028901.1"/>
</dbReference>
<dbReference type="PRINTS" id="PR01001">
    <property type="entry name" value="FADG3PDH"/>
</dbReference>
<dbReference type="PANTHER" id="PTHR11985">
    <property type="entry name" value="GLYCEROL-3-PHOSPHATE DEHYDROGENASE"/>
    <property type="match status" value="1"/>
</dbReference>
<accession>A0A2R4XK43</accession>
<comment type="cofactor">
    <cofactor evidence="1">
        <name>FAD</name>
        <dbReference type="ChEBI" id="CHEBI:57692"/>
    </cofactor>
</comment>
<evidence type="ECO:0000256" key="5">
    <source>
        <dbReference type="ARBA" id="ARBA00022827"/>
    </source>
</evidence>
<keyword evidence="4" id="KW-0319">Glycerol metabolism</keyword>
<dbReference type="AlphaFoldDB" id="A0A2R4XK43"/>
<dbReference type="Gene3D" id="1.10.8.870">
    <property type="entry name" value="Alpha-glycerophosphate oxidase, cap domain"/>
    <property type="match status" value="1"/>
</dbReference>
<dbReference type="GO" id="GO:0004368">
    <property type="term" value="F:glycerol-3-phosphate dehydrogenase (quinone) activity"/>
    <property type="evidence" value="ECO:0007669"/>
    <property type="project" value="InterPro"/>
</dbReference>
<evidence type="ECO:0000259" key="7">
    <source>
        <dbReference type="Pfam" id="PF01266"/>
    </source>
</evidence>
<dbReference type="InterPro" id="IPR006076">
    <property type="entry name" value="FAD-dep_OxRdtase"/>
</dbReference>
<dbReference type="Pfam" id="PF01266">
    <property type="entry name" value="DAO"/>
    <property type="match status" value="1"/>
</dbReference>
<dbReference type="KEGG" id="boz:DBV39_11010"/>
<protein>
    <submittedName>
        <fullName evidence="9">FAD-dependent oxidoreductase</fullName>
    </submittedName>
</protein>
<evidence type="ECO:0000313" key="9">
    <source>
        <dbReference type="EMBL" id="AWB34148.1"/>
    </source>
</evidence>
<dbReference type="PROSITE" id="PS00978">
    <property type="entry name" value="FAD_G3PDH_2"/>
    <property type="match status" value="1"/>
</dbReference>